<feature type="domain" description="YetF C-terminal" evidence="8">
    <location>
        <begin position="76"/>
        <end position="184"/>
    </location>
</feature>
<dbReference type="AlphaFoldDB" id="A0A4R8H1I8"/>
<dbReference type="Gene3D" id="3.30.240.20">
    <property type="entry name" value="bsu07140 like domains"/>
    <property type="match status" value="1"/>
</dbReference>
<dbReference type="Pfam" id="PF04239">
    <property type="entry name" value="DUF421"/>
    <property type="match status" value="1"/>
</dbReference>
<evidence type="ECO:0000256" key="2">
    <source>
        <dbReference type="ARBA" id="ARBA00006448"/>
    </source>
</evidence>
<keyword evidence="4 7" id="KW-0812">Transmembrane</keyword>
<dbReference type="InterPro" id="IPR023090">
    <property type="entry name" value="UPF0702_alpha/beta_dom_sf"/>
</dbReference>
<reference evidence="9 10" key="1">
    <citation type="submission" date="2019-03" db="EMBL/GenBank/DDBJ databases">
        <title>Subsurface microbial communities from deep shales in Ohio and West Virginia, USA.</title>
        <authorList>
            <person name="Wrighton K."/>
        </authorList>
    </citation>
    <scope>NUCLEOTIDE SEQUENCE [LARGE SCALE GENOMIC DNA]</scope>
    <source>
        <strain evidence="9 10">MSL 6dP</strain>
    </source>
</reference>
<organism evidence="9 10">
    <name type="scientific">Orenia marismortui</name>
    <dbReference type="NCBI Taxonomy" id="46469"/>
    <lineage>
        <taxon>Bacteria</taxon>
        <taxon>Bacillati</taxon>
        <taxon>Bacillota</taxon>
        <taxon>Clostridia</taxon>
        <taxon>Halanaerobiales</taxon>
        <taxon>Halobacteroidaceae</taxon>
        <taxon>Orenia</taxon>
    </lineage>
</organism>
<evidence type="ECO:0000256" key="7">
    <source>
        <dbReference type="SAM" id="Phobius"/>
    </source>
</evidence>
<dbReference type="EMBL" id="SOEG01000025">
    <property type="protein sequence ID" value="TDX48878.1"/>
    <property type="molecule type" value="Genomic_DNA"/>
</dbReference>
<keyword evidence="5 7" id="KW-1133">Transmembrane helix</keyword>
<evidence type="ECO:0000313" key="9">
    <source>
        <dbReference type="EMBL" id="TDX48878.1"/>
    </source>
</evidence>
<evidence type="ECO:0000256" key="1">
    <source>
        <dbReference type="ARBA" id="ARBA00004651"/>
    </source>
</evidence>
<dbReference type="PANTHER" id="PTHR34582">
    <property type="entry name" value="UPF0702 TRANSMEMBRANE PROTEIN YCAP"/>
    <property type="match status" value="1"/>
</dbReference>
<evidence type="ECO:0000313" key="10">
    <source>
        <dbReference type="Proteomes" id="UP000295832"/>
    </source>
</evidence>
<dbReference type="STRING" id="926561.GCA_000379025_03223"/>
<comment type="subcellular location">
    <subcellularLocation>
        <location evidence="1">Cell membrane</location>
        <topology evidence="1">Multi-pass membrane protein</topology>
    </subcellularLocation>
</comment>
<dbReference type="RefSeq" id="WP_243832510.1">
    <property type="nucleotide sequence ID" value="NZ_SOEG01000025.1"/>
</dbReference>
<name>A0A4R8H1I8_9FIRM</name>
<evidence type="ECO:0000256" key="3">
    <source>
        <dbReference type="ARBA" id="ARBA00022475"/>
    </source>
</evidence>
<proteinExistence type="inferred from homology"/>
<keyword evidence="6 7" id="KW-0472">Membrane</keyword>
<gene>
    <name evidence="9" type="ORF">C7959_12557</name>
</gene>
<evidence type="ECO:0000256" key="5">
    <source>
        <dbReference type="ARBA" id="ARBA00022989"/>
    </source>
</evidence>
<keyword evidence="10" id="KW-1185">Reference proteome</keyword>
<comment type="caution">
    <text evidence="9">The sequence shown here is derived from an EMBL/GenBank/DDBJ whole genome shotgun (WGS) entry which is preliminary data.</text>
</comment>
<evidence type="ECO:0000259" key="8">
    <source>
        <dbReference type="Pfam" id="PF04239"/>
    </source>
</evidence>
<feature type="transmembrane region" description="Helical" evidence="7">
    <location>
        <begin position="56"/>
        <end position="75"/>
    </location>
</feature>
<dbReference type="GO" id="GO:0005886">
    <property type="term" value="C:plasma membrane"/>
    <property type="evidence" value="ECO:0007669"/>
    <property type="project" value="UniProtKB-SubCell"/>
</dbReference>
<dbReference type="Proteomes" id="UP000295832">
    <property type="component" value="Unassembled WGS sequence"/>
</dbReference>
<evidence type="ECO:0000256" key="4">
    <source>
        <dbReference type="ARBA" id="ARBA00022692"/>
    </source>
</evidence>
<protein>
    <submittedName>
        <fullName evidence="9">Uncharacterized membrane protein YcaP (DUF421 family)</fullName>
    </submittedName>
</protein>
<accession>A0A4R8H1I8</accession>
<evidence type="ECO:0000256" key="6">
    <source>
        <dbReference type="ARBA" id="ARBA00023136"/>
    </source>
</evidence>
<comment type="similarity">
    <text evidence="2">Belongs to the UPF0702 family.</text>
</comment>
<sequence>MEIILKVFIMFILSIALTRFMGKSSIVQLTPYDLIAIITLGTIAAEPLISTKVMPSIISLIALVFFYVIFAKLTLNQKMNKLLLGEPTILIKAGKIVEDNLEKEHISLIQLLAILRNNGYSKLSEVNYAILEPTGNISIIPVSSARPVTLADLNIKAEDEGIPIALIIDGIVQKKNLRLVNKNQK</sequence>
<keyword evidence="3" id="KW-1003">Cell membrane</keyword>
<dbReference type="PANTHER" id="PTHR34582:SF6">
    <property type="entry name" value="UPF0702 TRANSMEMBRANE PROTEIN YCAP"/>
    <property type="match status" value="1"/>
</dbReference>
<feature type="transmembrane region" description="Helical" evidence="7">
    <location>
        <begin position="6"/>
        <end position="22"/>
    </location>
</feature>
<dbReference type="InterPro" id="IPR007353">
    <property type="entry name" value="DUF421"/>
</dbReference>